<feature type="compositionally biased region" description="Polar residues" evidence="1">
    <location>
        <begin position="53"/>
        <end position="62"/>
    </location>
</feature>
<dbReference type="PROSITE" id="PS51257">
    <property type="entry name" value="PROKAR_LIPOPROTEIN"/>
    <property type="match status" value="1"/>
</dbReference>
<dbReference type="AlphaFoldDB" id="A0A7V8VCY1"/>
<evidence type="ECO:0008006" key="4">
    <source>
        <dbReference type="Google" id="ProtNLM"/>
    </source>
</evidence>
<feature type="compositionally biased region" description="Pro residues" evidence="1">
    <location>
        <begin position="299"/>
        <end position="311"/>
    </location>
</feature>
<evidence type="ECO:0000313" key="2">
    <source>
        <dbReference type="EMBL" id="MBA2225477.1"/>
    </source>
</evidence>
<comment type="caution">
    <text evidence="2">The sequence shown here is derived from an EMBL/GenBank/DDBJ whole genome shotgun (WGS) entry which is preliminary data.</text>
</comment>
<dbReference type="RefSeq" id="WP_194536900.1">
    <property type="nucleotide sequence ID" value="NZ_JACEFB010000002.1"/>
</dbReference>
<organism evidence="2 3">
    <name type="scientific">Thermogemmata fonticola</name>
    <dbReference type="NCBI Taxonomy" id="2755323"/>
    <lineage>
        <taxon>Bacteria</taxon>
        <taxon>Pseudomonadati</taxon>
        <taxon>Planctomycetota</taxon>
        <taxon>Planctomycetia</taxon>
        <taxon>Gemmatales</taxon>
        <taxon>Gemmataceae</taxon>
        <taxon>Thermogemmata</taxon>
    </lineage>
</organism>
<feature type="region of interest" description="Disordered" evidence="1">
    <location>
        <begin position="238"/>
        <end position="374"/>
    </location>
</feature>
<evidence type="ECO:0000256" key="1">
    <source>
        <dbReference type="SAM" id="MobiDB-lite"/>
    </source>
</evidence>
<protein>
    <recommendedName>
        <fullName evidence="4">Lipoprotein</fullName>
    </recommendedName>
</protein>
<feature type="compositionally biased region" description="Low complexity" evidence="1">
    <location>
        <begin position="312"/>
        <end position="329"/>
    </location>
</feature>
<feature type="compositionally biased region" description="Pro residues" evidence="1">
    <location>
        <begin position="330"/>
        <end position="340"/>
    </location>
</feature>
<gene>
    <name evidence="2" type="ORF">H0921_04795</name>
</gene>
<reference evidence="2 3" key="1">
    <citation type="submission" date="2020-07" db="EMBL/GenBank/DDBJ databases">
        <title>Thermogemmata thermophila gen. nov., sp. nov., a novel moderate thermophilic planctomycete from a Kamchatka hot spring.</title>
        <authorList>
            <person name="Elcheninov A.G."/>
            <person name="Podosokorskaya O.A."/>
            <person name="Kovaleva O.L."/>
            <person name="Novikov A."/>
            <person name="Bonch-Osmolovskaya E.A."/>
            <person name="Toshchakov S.V."/>
            <person name="Kublanov I.V."/>
        </authorList>
    </citation>
    <scope>NUCLEOTIDE SEQUENCE [LARGE SCALE GENOMIC DNA]</scope>
    <source>
        <strain evidence="2 3">2918</strain>
    </source>
</reference>
<dbReference type="EMBL" id="JACEFB010000002">
    <property type="protein sequence ID" value="MBA2225477.1"/>
    <property type="molecule type" value="Genomic_DNA"/>
</dbReference>
<name>A0A7V8VCY1_9BACT</name>
<evidence type="ECO:0000313" key="3">
    <source>
        <dbReference type="Proteomes" id="UP000542342"/>
    </source>
</evidence>
<feature type="compositionally biased region" description="Pro residues" evidence="1">
    <location>
        <begin position="39"/>
        <end position="48"/>
    </location>
</feature>
<proteinExistence type="predicted"/>
<keyword evidence="3" id="KW-1185">Reference proteome</keyword>
<feature type="region of interest" description="Disordered" evidence="1">
    <location>
        <begin position="34"/>
        <end position="83"/>
    </location>
</feature>
<feature type="compositionally biased region" description="Pro residues" evidence="1">
    <location>
        <begin position="361"/>
        <end position="374"/>
    </location>
</feature>
<sequence>MESVRPLIRWCVLPAWVGLATGCTTLESWKTNDHRVPPIAAPTPPSAPIQPAGNFSTSQSAGSALDPTVPTTPVHRSSKPWSGVSKLLGREKAQPVAEVATAWRNKIEYLPNPAAGGAMQPGLAGQVFLYTAEAKPAVANGNLIVDLIDETPRPPGVPPLTPERWEFKKDVLKNLRTLDERFGECYVIFLPWPTYRPDVTHIRLRVRYEPEGGGFPIYAPETRLILGAASGSISDVAAAGPYQPRPQSPTGPGMGVFRFGGESTAPPTNANHSPVSRSAPSRWRVLEITPPARSTPAGNPTPSPATSPPATSPASVPGTPLGTAPSSSAPEPPPSMPPGLEPARPANSPAVAPSTSNGSPLLPPPPLVPGPLPE</sequence>
<accession>A0A7V8VCY1</accession>
<dbReference type="Proteomes" id="UP000542342">
    <property type="component" value="Unassembled WGS sequence"/>
</dbReference>
<feature type="compositionally biased region" description="Polar residues" evidence="1">
    <location>
        <begin position="265"/>
        <end position="279"/>
    </location>
</feature>